<comment type="similarity">
    <text evidence="1">Belongs to the transcriptional regulator TrmB family.</text>
</comment>
<dbReference type="SUPFAM" id="SSF56024">
    <property type="entry name" value="Phospholipase D/nuclease"/>
    <property type="match status" value="1"/>
</dbReference>
<dbReference type="GeneID" id="5144131"/>
<dbReference type="InterPro" id="IPR021586">
    <property type="entry name" value="Tscrpt_reg_TrmB_C"/>
</dbReference>
<dbReference type="PANTHER" id="PTHR34293">
    <property type="entry name" value="HTH-TYPE TRANSCRIPTIONAL REGULATOR TRMBL2"/>
    <property type="match status" value="1"/>
</dbReference>
<dbReference type="InterPro" id="IPR011991">
    <property type="entry name" value="ArsR-like_HTH"/>
</dbReference>
<gene>
    <name evidence="4" type="ORF">RCIX1790</name>
</gene>
<dbReference type="InterPro" id="IPR036388">
    <property type="entry name" value="WH-like_DNA-bd_sf"/>
</dbReference>
<dbReference type="Pfam" id="PF01978">
    <property type="entry name" value="TrmB"/>
    <property type="match status" value="1"/>
</dbReference>
<dbReference type="STRING" id="351160.RCIX1790"/>
<name>Q0W3Q3_METAR</name>
<dbReference type="CDD" id="cd09124">
    <property type="entry name" value="PLDc_like_TrmB_middle"/>
    <property type="match status" value="1"/>
</dbReference>
<evidence type="ECO:0000259" key="2">
    <source>
        <dbReference type="Pfam" id="PF01978"/>
    </source>
</evidence>
<evidence type="ECO:0000313" key="5">
    <source>
        <dbReference type="Proteomes" id="UP000000663"/>
    </source>
</evidence>
<dbReference type="Pfam" id="PF11495">
    <property type="entry name" value="Regulator_TrmB"/>
    <property type="match status" value="1"/>
</dbReference>
<dbReference type="InterPro" id="IPR036390">
    <property type="entry name" value="WH_DNA-bd_sf"/>
</dbReference>
<feature type="domain" description="Transcription regulator TrmB N-terminal" evidence="2">
    <location>
        <begin position="11"/>
        <end position="77"/>
    </location>
</feature>
<reference evidence="4 5" key="1">
    <citation type="journal article" date="2006" name="Science">
        <title>Genome of rice cluster I archaea -- the key methane producers in the rice rhizosphere.</title>
        <authorList>
            <person name="Erkel C."/>
            <person name="Kube M."/>
            <person name="Reinhardt R."/>
            <person name="Liesack W."/>
        </authorList>
    </citation>
    <scope>NUCLEOTIDE SEQUENCE [LARGE SCALE GENOMIC DNA]</scope>
    <source>
        <strain evidence="5">DSM 22066 / NBRC 105507 / MRE50</strain>
    </source>
</reference>
<dbReference type="Gene3D" id="3.30.870.10">
    <property type="entry name" value="Endonuclease Chain A"/>
    <property type="match status" value="1"/>
</dbReference>
<dbReference type="SUPFAM" id="SSF46785">
    <property type="entry name" value="Winged helix' DNA-binding domain"/>
    <property type="match status" value="1"/>
</dbReference>
<dbReference type="Proteomes" id="UP000000663">
    <property type="component" value="Chromosome"/>
</dbReference>
<dbReference type="AlphaFoldDB" id="Q0W3Q3"/>
<keyword evidence="5" id="KW-1185">Reference proteome</keyword>
<dbReference type="EMBL" id="AM114193">
    <property type="protein sequence ID" value="CAJ36990.1"/>
    <property type="molecule type" value="Genomic_DNA"/>
</dbReference>
<feature type="domain" description="Transcription regulator TrmB C-terminal" evidence="3">
    <location>
        <begin position="114"/>
        <end position="255"/>
    </location>
</feature>
<sequence length="260" mass="29260">MVLDEKVLTTLQRMGMTYYGAKAYAVLVASGPSSPSAIAREAEVPRSKIYETLKRLEESGWVRVERSRPLTYKPVYPKEAIEERRKALNAEIEYASAELSSVYDRQVDQEAPNVKLIRGMDNIVPRIEDMISRARHDVCMLGALYTRDEIARVKKYLASARKRGVNVRIITRPTIATGEGGIATVEAFSMAGSDIRLFRTPFIKFVVIDGREIMIMFSRVEDDVPDARNAVAIWTPNPDISSYMLSNFNMMWDAADAPGK</sequence>
<dbReference type="InterPro" id="IPR002831">
    <property type="entry name" value="Tscrpt_reg_TrmB_N"/>
</dbReference>
<evidence type="ECO:0000256" key="1">
    <source>
        <dbReference type="ARBA" id="ARBA00007287"/>
    </source>
</evidence>
<dbReference type="Gene3D" id="1.10.10.10">
    <property type="entry name" value="Winged helix-like DNA-binding domain superfamily/Winged helix DNA-binding domain"/>
    <property type="match status" value="1"/>
</dbReference>
<accession>Q0W3Q3</accession>
<dbReference type="eggNOG" id="arCOG02037">
    <property type="taxonomic scope" value="Archaea"/>
</dbReference>
<evidence type="ECO:0000259" key="3">
    <source>
        <dbReference type="Pfam" id="PF11495"/>
    </source>
</evidence>
<dbReference type="RefSeq" id="WP_012035577.1">
    <property type="nucleotide sequence ID" value="NC_009464.1"/>
</dbReference>
<dbReference type="InterPro" id="IPR051797">
    <property type="entry name" value="TrmB-like"/>
</dbReference>
<dbReference type="CDD" id="cd00090">
    <property type="entry name" value="HTH_ARSR"/>
    <property type="match status" value="1"/>
</dbReference>
<dbReference type="PATRIC" id="fig|351160.9.peg.1285"/>
<dbReference type="PANTHER" id="PTHR34293:SF1">
    <property type="entry name" value="HTH-TYPE TRANSCRIPTIONAL REGULATOR TRMBL2"/>
    <property type="match status" value="1"/>
</dbReference>
<organism evidence="4 5">
    <name type="scientific">Methanocella arvoryzae (strain DSM 22066 / NBRC 105507 / MRE50)</name>
    <dbReference type="NCBI Taxonomy" id="351160"/>
    <lineage>
        <taxon>Archaea</taxon>
        <taxon>Methanobacteriati</taxon>
        <taxon>Methanobacteriota</taxon>
        <taxon>Stenosarchaea group</taxon>
        <taxon>Methanomicrobia</taxon>
        <taxon>Methanocellales</taxon>
        <taxon>Methanocellaceae</taxon>
        <taxon>Methanocella</taxon>
    </lineage>
</organism>
<protein>
    <submittedName>
        <fullName evidence="4">Transcription regulator (TrmB family)</fullName>
    </submittedName>
</protein>
<proteinExistence type="inferred from homology"/>
<dbReference type="OrthoDB" id="30795at2157"/>
<dbReference type="KEGG" id="rci:RCIX1790"/>
<evidence type="ECO:0000313" key="4">
    <source>
        <dbReference type="EMBL" id="CAJ36990.1"/>
    </source>
</evidence>